<keyword evidence="1" id="KW-1133">Transmembrane helix</keyword>
<sequence length="296" mass="32841">MPLKKSKAQDAAGFIFHTLGDRPTQSARDWVKSQVLGVEQRYRILVLACCLIGVVAMFVAYGMPVAPLALTLAVDGAFIGAAIGFVKLFSLRQKLGSAFSYVLDEDCDPQTFADRYLAYIESLWPHDLVVPLWNYCRGLRWQGRWDDAQRLMDAYAQKHGVTSGSAAFCYHQVRAYCAYDQRDAASMIDEVHALQALDTSGVSPTFVEGVSQLVSLANILTLEDGKDYDQVFEAVEGIFDRVTPVQRVEFALHLALCAPSRSQAMEWLGYTTKHGGTTWCLKEAKRMRQQGPVALG</sequence>
<evidence type="ECO:0000256" key="1">
    <source>
        <dbReference type="SAM" id="Phobius"/>
    </source>
</evidence>
<evidence type="ECO:0000313" key="2">
    <source>
        <dbReference type="EMBL" id="TGY62761.1"/>
    </source>
</evidence>
<keyword evidence="1" id="KW-0472">Membrane</keyword>
<dbReference type="EMBL" id="SRYE01000002">
    <property type="protein sequence ID" value="TGY62761.1"/>
    <property type="molecule type" value="Genomic_DNA"/>
</dbReference>
<accession>A0A4S2F645</accession>
<organism evidence="2 3">
    <name type="scientific">Muricaecibacterium torontonense</name>
    <dbReference type="NCBI Taxonomy" id="3032871"/>
    <lineage>
        <taxon>Bacteria</taxon>
        <taxon>Bacillati</taxon>
        <taxon>Actinomycetota</taxon>
        <taxon>Coriobacteriia</taxon>
        <taxon>Coriobacteriales</taxon>
        <taxon>Atopobiaceae</taxon>
        <taxon>Muricaecibacterium</taxon>
    </lineage>
</organism>
<feature type="transmembrane region" description="Helical" evidence="1">
    <location>
        <begin position="42"/>
        <end position="62"/>
    </location>
</feature>
<proteinExistence type="predicted"/>
<dbReference type="AlphaFoldDB" id="A0A4S2F645"/>
<name>A0A4S2F645_9ACTN</name>
<keyword evidence="3" id="KW-1185">Reference proteome</keyword>
<keyword evidence="1" id="KW-0812">Transmembrane</keyword>
<evidence type="ECO:0000313" key="3">
    <source>
        <dbReference type="Proteomes" id="UP000310263"/>
    </source>
</evidence>
<dbReference type="RefSeq" id="WP_136012487.1">
    <property type="nucleotide sequence ID" value="NZ_SRYE01000002.1"/>
</dbReference>
<dbReference type="OrthoDB" id="3174943at2"/>
<gene>
    <name evidence="2" type="ORF">E5334_05005</name>
</gene>
<evidence type="ECO:0008006" key="4">
    <source>
        <dbReference type="Google" id="ProtNLM"/>
    </source>
</evidence>
<comment type="caution">
    <text evidence="2">The sequence shown here is derived from an EMBL/GenBank/DDBJ whole genome shotgun (WGS) entry which is preliminary data.</text>
</comment>
<protein>
    <recommendedName>
        <fullName evidence="4">Tetratricopeptide repeat protein</fullName>
    </recommendedName>
</protein>
<reference evidence="2 3" key="1">
    <citation type="submission" date="2019-04" db="EMBL/GenBank/DDBJ databases">
        <title>Microbes associate with the intestines of laboratory mice.</title>
        <authorList>
            <person name="Navarre W."/>
            <person name="Wong E."/>
            <person name="Huang K."/>
            <person name="Tropini C."/>
            <person name="Ng K."/>
            <person name="Yu B."/>
        </authorList>
    </citation>
    <scope>NUCLEOTIDE SEQUENCE [LARGE SCALE GENOMIC DNA]</scope>
    <source>
        <strain evidence="2 3">NM07_P-09</strain>
    </source>
</reference>
<dbReference type="Proteomes" id="UP000310263">
    <property type="component" value="Unassembled WGS sequence"/>
</dbReference>
<feature type="transmembrane region" description="Helical" evidence="1">
    <location>
        <begin position="68"/>
        <end position="89"/>
    </location>
</feature>